<evidence type="ECO:0000313" key="2">
    <source>
        <dbReference type="Proteomes" id="UP000027093"/>
    </source>
</evidence>
<dbReference type="GeneID" id="74947319"/>
<dbReference type="InterPro" id="IPR012337">
    <property type="entry name" value="RNaseH-like_sf"/>
</dbReference>
<evidence type="ECO:0000313" key="1">
    <source>
        <dbReference type="EMBL" id="AIC16338.1"/>
    </source>
</evidence>
<keyword evidence="2" id="KW-1185">Reference proteome</keyword>
<dbReference type="GO" id="GO:0003676">
    <property type="term" value="F:nucleic acid binding"/>
    <property type="evidence" value="ECO:0007669"/>
    <property type="project" value="InterPro"/>
</dbReference>
<protein>
    <recommendedName>
        <fullName evidence="3">RNase H type-1 domain-containing protein</fullName>
    </recommendedName>
</protein>
<dbReference type="SUPFAM" id="SSF53098">
    <property type="entry name" value="Ribonuclease H-like"/>
    <property type="match status" value="1"/>
</dbReference>
<sequence>MRQHSIVVIDADASPSGYIAWYNHHTEKGTIRPVRPSPKNERFGVQRMELLAIYFALRDNLAHIRRALRRSSKRRIVVEVRSDSKTTVDQLRGTTQIRDSLMRRIVSVIGRLLAGMDCCTTIVFDHLERSKNIAGLMLEQRRRKEQERMMEMLSSSYDMPGFAPPVSSLCA</sequence>
<evidence type="ECO:0008006" key="3">
    <source>
        <dbReference type="Google" id="ProtNLM"/>
    </source>
</evidence>
<dbReference type="STRING" id="926571.NVIE_020780"/>
<dbReference type="InterPro" id="IPR036397">
    <property type="entry name" value="RNaseH_sf"/>
</dbReference>
<dbReference type="OrthoDB" id="11081at2157"/>
<organism evidence="1 2">
    <name type="scientific">Nitrososphaera viennensis EN76</name>
    <dbReference type="NCBI Taxonomy" id="926571"/>
    <lineage>
        <taxon>Archaea</taxon>
        <taxon>Nitrososphaerota</taxon>
        <taxon>Nitrososphaeria</taxon>
        <taxon>Nitrososphaerales</taxon>
        <taxon>Nitrososphaeraceae</taxon>
        <taxon>Nitrososphaera</taxon>
    </lineage>
</organism>
<reference evidence="1 2" key="1">
    <citation type="journal article" date="2014" name="Int. J. Syst. Evol. Microbiol.">
        <title>Nitrososphaera viennensis gen. nov., sp. nov., an aerobic and mesophilic, ammonia-oxidizing archaeon from soil and a member of the archaeal phylum Thaumarchaeota.</title>
        <authorList>
            <person name="Stieglmeier M."/>
            <person name="Klingl A."/>
            <person name="Alves R.J."/>
            <person name="Rittmann S.K."/>
            <person name="Melcher M."/>
            <person name="Leisch N."/>
            <person name="Schleper C."/>
        </authorList>
    </citation>
    <scope>NUCLEOTIDE SEQUENCE [LARGE SCALE GENOMIC DNA]</scope>
    <source>
        <strain evidence="1">EN76</strain>
    </source>
</reference>
<dbReference type="KEGG" id="nvn:NVIE_020780"/>
<dbReference type="AlphaFoldDB" id="A0A060HLG7"/>
<name>A0A060HLG7_9ARCH</name>
<dbReference type="Proteomes" id="UP000027093">
    <property type="component" value="Chromosome"/>
</dbReference>
<dbReference type="HOGENOM" id="CLU_1559542_0_0_2"/>
<dbReference type="RefSeq" id="WP_075055116.1">
    <property type="nucleotide sequence ID" value="NZ_CP007536.1"/>
</dbReference>
<dbReference type="Gene3D" id="3.30.420.10">
    <property type="entry name" value="Ribonuclease H-like superfamily/Ribonuclease H"/>
    <property type="match status" value="1"/>
</dbReference>
<gene>
    <name evidence="1" type="ORF">NVIE_020780</name>
</gene>
<proteinExistence type="predicted"/>
<accession>A0A060HLG7</accession>
<dbReference type="EMBL" id="CP007536">
    <property type="protein sequence ID" value="AIC16338.1"/>
    <property type="molecule type" value="Genomic_DNA"/>
</dbReference>